<sequence>MYNFVDTNGYAEGTALPSEALKINGAYLENKVTGYRTLYVKGREMLAPDIETYETGVRDGSTLQSKRFPARTITVGYQLIASSVEAFRAAFNALNAALDVEEAELIFADELDKFFIGTPFGRGDVPAGRNAVTGEFDILCADPFKYSVQEYEVTPTLDDGTTFAIQYNGTYRSYPTLVAEFADEDDDTTGGLTGNGDCGYVAFLSDDAAIIQLGDPDEPDTEDYAKSQTLTKQIFTSYNATVAAKWPINTGRTSSSAVTATGTVVVGKDAENIRMLVANSYGTGTEWHGPSITRTIPADASGHVGAKNFRLSYKQRMCMGQGKKDTKQRGLFQCLLVNVNGSERTIVAGLSVNKNKTGKQALLKLYVNGKTVHTQYIDLTYHNKYFGYKRVVTEKIKKKGKVIKKKRIIQPVLSSTIRKYGKTVTFNIGGIKKAFKVSAIANTEVHEITFLMGKYASVTPLTYNGLFWAKFISDSCETFRDIPNKFSAGDVVEADCEDGEIYLNDARAPELGALGNDWETFYLEPGANQIGVVWSDWVPAGSAPNCKIRYREVFL</sequence>
<dbReference type="NCBIfam" id="TIGR01633">
    <property type="entry name" value="phi3626_gp14_N"/>
    <property type="match status" value="1"/>
</dbReference>
<organism evidence="3">
    <name type="scientific">Siphoviridae sp. ct5Px37</name>
    <dbReference type="NCBI Taxonomy" id="2826293"/>
    <lineage>
        <taxon>Viruses</taxon>
        <taxon>Duplodnaviria</taxon>
        <taxon>Heunggongvirae</taxon>
        <taxon>Uroviricota</taxon>
        <taxon>Caudoviricetes</taxon>
    </lineage>
</organism>
<feature type="domain" description="Siphovirus-type tail component C-terminal" evidence="2">
    <location>
        <begin position="482"/>
        <end position="553"/>
    </location>
</feature>
<proteinExistence type="predicted"/>
<name>A0A8S5N4T9_9CAUD</name>
<dbReference type="InterPro" id="IPR054738">
    <property type="entry name" value="Siphovirus-type_tail_C"/>
</dbReference>
<evidence type="ECO:0000313" key="3">
    <source>
        <dbReference type="EMBL" id="DAD89171.1"/>
    </source>
</evidence>
<dbReference type="Pfam" id="PF22768">
    <property type="entry name" value="SPP1_Dit"/>
    <property type="match status" value="1"/>
</dbReference>
<dbReference type="InterPro" id="IPR006520">
    <property type="entry name" value="Dit_BPSPP_N"/>
</dbReference>
<dbReference type="Gene3D" id="2.40.30.200">
    <property type="match status" value="1"/>
</dbReference>
<dbReference type="EMBL" id="BK015055">
    <property type="protein sequence ID" value="DAD89171.1"/>
    <property type="molecule type" value="Genomic_DNA"/>
</dbReference>
<accession>A0A8S5N4T9</accession>
<dbReference type="InterPro" id="IPR008841">
    <property type="entry name" value="Siphovirus-type_tail_N"/>
</dbReference>
<evidence type="ECO:0000259" key="1">
    <source>
        <dbReference type="Pfam" id="PF05709"/>
    </source>
</evidence>
<dbReference type="Pfam" id="PF05709">
    <property type="entry name" value="Sipho_tail"/>
    <property type="match status" value="1"/>
</dbReference>
<dbReference type="Gene3D" id="2.60.120.860">
    <property type="match status" value="1"/>
</dbReference>
<feature type="domain" description="Siphovirus-type tail component RIFT-related" evidence="1">
    <location>
        <begin position="51"/>
        <end position="136"/>
    </location>
</feature>
<reference evidence="3" key="1">
    <citation type="journal article" date="2021" name="Proc. Natl. Acad. Sci. U.S.A.">
        <title>A Catalog of Tens of Thousands of Viruses from Human Metagenomes Reveals Hidden Associations with Chronic Diseases.</title>
        <authorList>
            <person name="Tisza M.J."/>
            <person name="Buck C.B."/>
        </authorList>
    </citation>
    <scope>NUCLEOTIDE SEQUENCE</scope>
    <source>
        <strain evidence="3">Ct5Px37</strain>
    </source>
</reference>
<protein>
    <submittedName>
        <fullName evidence="3">Distal tail protein</fullName>
    </submittedName>
</protein>
<evidence type="ECO:0000259" key="2">
    <source>
        <dbReference type="Pfam" id="PF22768"/>
    </source>
</evidence>